<comment type="caution">
    <text evidence="1">The sequence shown here is derived from an EMBL/GenBank/DDBJ whole genome shotgun (WGS) entry which is preliminary data.</text>
</comment>
<dbReference type="Gene3D" id="3.30.530.20">
    <property type="match status" value="1"/>
</dbReference>
<sequence length="145" mass="16810">MKYVESILIERSRDAVIRLFDDPDNLAKWQDGLVSFTHLSGAPGTKGAQSKLVFEMGKRTIEMTETIEERAMPDRFTAVYEAAGMWNCNENHFEETEDGNTEWTMLCEFRPTSLTLRVMTLVMPGLFRKQTRKNMEAFKDFAERQ</sequence>
<dbReference type="EMBL" id="WTUX01000017">
    <property type="protein sequence ID" value="MZR13845.1"/>
    <property type="molecule type" value="Genomic_DNA"/>
</dbReference>
<dbReference type="CDD" id="cd07812">
    <property type="entry name" value="SRPBCC"/>
    <property type="match status" value="1"/>
</dbReference>
<dbReference type="AlphaFoldDB" id="A0A845M1C3"/>
<evidence type="ECO:0000313" key="2">
    <source>
        <dbReference type="Proteomes" id="UP000467322"/>
    </source>
</evidence>
<dbReference type="RefSeq" id="WP_161351980.1">
    <property type="nucleotide sequence ID" value="NZ_WTUX01000017.1"/>
</dbReference>
<protein>
    <submittedName>
        <fullName evidence="1">SRPBCC family protein</fullName>
    </submittedName>
</protein>
<dbReference type="Pfam" id="PF10604">
    <property type="entry name" value="Polyketide_cyc2"/>
    <property type="match status" value="1"/>
</dbReference>
<dbReference type="SUPFAM" id="SSF55961">
    <property type="entry name" value="Bet v1-like"/>
    <property type="match status" value="1"/>
</dbReference>
<dbReference type="InterPro" id="IPR019587">
    <property type="entry name" value="Polyketide_cyclase/dehydratase"/>
</dbReference>
<reference evidence="1 2" key="1">
    <citation type="submission" date="2019-12" db="EMBL/GenBank/DDBJ databases">
        <title>Maritimibacter sp. nov. sp. isolated from sea sand.</title>
        <authorList>
            <person name="Kim J."/>
            <person name="Jeong S.E."/>
            <person name="Jung H.S."/>
            <person name="Jeon C.O."/>
        </authorList>
    </citation>
    <scope>NUCLEOTIDE SEQUENCE [LARGE SCALE GENOMIC DNA]</scope>
    <source>
        <strain evidence="1 2">DP07</strain>
    </source>
</reference>
<organism evidence="1 2">
    <name type="scientific">Maritimibacter harenae</name>
    <dbReference type="NCBI Taxonomy" id="2606218"/>
    <lineage>
        <taxon>Bacteria</taxon>
        <taxon>Pseudomonadati</taxon>
        <taxon>Pseudomonadota</taxon>
        <taxon>Alphaproteobacteria</taxon>
        <taxon>Rhodobacterales</taxon>
        <taxon>Roseobacteraceae</taxon>
        <taxon>Maritimibacter</taxon>
    </lineage>
</organism>
<gene>
    <name evidence="1" type="ORF">GQE99_12560</name>
</gene>
<accession>A0A845M1C3</accession>
<name>A0A845M1C3_9RHOB</name>
<keyword evidence="2" id="KW-1185">Reference proteome</keyword>
<proteinExistence type="predicted"/>
<evidence type="ECO:0000313" key="1">
    <source>
        <dbReference type="EMBL" id="MZR13845.1"/>
    </source>
</evidence>
<dbReference type="InterPro" id="IPR023393">
    <property type="entry name" value="START-like_dom_sf"/>
</dbReference>
<dbReference type="Proteomes" id="UP000467322">
    <property type="component" value="Unassembled WGS sequence"/>
</dbReference>